<name>A0AAV8WEG2_9CUCU</name>
<dbReference type="FunFam" id="1.20.140.10:FF:000011">
    <property type="entry name" value="Medium-chain specific acyl-CoA dehydrogenase, mitochondrial"/>
    <property type="match status" value="1"/>
</dbReference>
<dbReference type="FunFam" id="1.10.540.10:FF:000010">
    <property type="entry name" value="Medium-chain specific acyl-CoA dehydrogenase, mitochondrial"/>
    <property type="match status" value="1"/>
</dbReference>
<keyword evidence="11" id="KW-0443">Lipid metabolism</keyword>
<dbReference type="Gene3D" id="2.40.110.10">
    <property type="entry name" value="Butyryl-CoA Dehydrogenase, subunit A, domain 2"/>
    <property type="match status" value="1"/>
</dbReference>
<reference evidence="18 19" key="1">
    <citation type="journal article" date="2023" name="Insect Mol. Biol.">
        <title>Genome sequencing provides insights into the evolution of gene families encoding plant cell wall-degrading enzymes in longhorned beetles.</title>
        <authorList>
            <person name="Shin N.R."/>
            <person name="Okamura Y."/>
            <person name="Kirsch R."/>
            <person name="Pauchet Y."/>
        </authorList>
    </citation>
    <scope>NUCLEOTIDE SEQUENCE [LARGE SCALE GENOMIC DNA]</scope>
    <source>
        <strain evidence="18">EAD_L_NR</strain>
    </source>
</reference>
<accession>A0AAV8WEG2</accession>
<evidence type="ECO:0000259" key="15">
    <source>
        <dbReference type="Pfam" id="PF00441"/>
    </source>
</evidence>
<dbReference type="PIRSF" id="PIRSF016578">
    <property type="entry name" value="HsaA"/>
    <property type="match status" value="1"/>
</dbReference>
<dbReference type="SUPFAM" id="SSF56645">
    <property type="entry name" value="Acyl-CoA dehydrogenase NM domain-like"/>
    <property type="match status" value="1"/>
</dbReference>
<dbReference type="GO" id="GO:0050660">
    <property type="term" value="F:flavin adenine dinucleotide binding"/>
    <property type="evidence" value="ECO:0007669"/>
    <property type="project" value="InterPro"/>
</dbReference>
<proteinExistence type="inferred from homology"/>
<dbReference type="InterPro" id="IPR009100">
    <property type="entry name" value="AcylCoA_DH/oxidase_NM_dom_sf"/>
</dbReference>
<dbReference type="PROSITE" id="PS00073">
    <property type="entry name" value="ACYL_COA_DH_2"/>
    <property type="match status" value="1"/>
</dbReference>
<feature type="domain" description="Acyl-CoA dehydrogenase/oxidase N-terminal" evidence="17">
    <location>
        <begin position="17"/>
        <end position="126"/>
    </location>
</feature>
<dbReference type="Gene3D" id="1.10.540.10">
    <property type="entry name" value="Acyl-CoA dehydrogenase/oxidase, N-terminal domain"/>
    <property type="match status" value="1"/>
</dbReference>
<feature type="domain" description="Acyl-CoA oxidase/dehydrogenase middle" evidence="16">
    <location>
        <begin position="132"/>
        <end position="230"/>
    </location>
</feature>
<feature type="domain" description="Acyl-CoA dehydrogenase/oxidase C-terminal" evidence="15">
    <location>
        <begin position="242"/>
        <end position="391"/>
    </location>
</feature>
<keyword evidence="6 14" id="KW-0285">Flavoprotein</keyword>
<keyword evidence="19" id="KW-1185">Reference proteome</keyword>
<keyword evidence="7 14" id="KW-0274">FAD</keyword>
<evidence type="ECO:0000313" key="19">
    <source>
        <dbReference type="Proteomes" id="UP001159042"/>
    </source>
</evidence>
<dbReference type="GO" id="GO:0070991">
    <property type="term" value="F:medium-chain fatty acyl-CoA dehydrogenase activity"/>
    <property type="evidence" value="ECO:0007669"/>
    <property type="project" value="UniProtKB-EC"/>
</dbReference>
<dbReference type="GO" id="GO:0006631">
    <property type="term" value="P:fatty acid metabolic process"/>
    <property type="evidence" value="ECO:0007669"/>
    <property type="project" value="UniProtKB-KW"/>
</dbReference>
<dbReference type="Pfam" id="PF00441">
    <property type="entry name" value="Acyl-CoA_dh_1"/>
    <property type="match status" value="1"/>
</dbReference>
<dbReference type="Proteomes" id="UP001159042">
    <property type="component" value="Unassembled WGS sequence"/>
</dbReference>
<dbReference type="Pfam" id="PF02770">
    <property type="entry name" value="Acyl-CoA_dh_M"/>
    <property type="match status" value="1"/>
</dbReference>
<gene>
    <name evidence="18" type="ORF">NQ315_001180</name>
</gene>
<evidence type="ECO:0000256" key="2">
    <source>
        <dbReference type="ARBA" id="ARBA00004305"/>
    </source>
</evidence>
<dbReference type="AlphaFoldDB" id="A0AAV8WEG2"/>
<evidence type="ECO:0000256" key="11">
    <source>
        <dbReference type="ARBA" id="ARBA00023098"/>
    </source>
</evidence>
<keyword evidence="9" id="KW-0809">Transit peptide</keyword>
<dbReference type="GO" id="GO:0005759">
    <property type="term" value="C:mitochondrial matrix"/>
    <property type="evidence" value="ECO:0007669"/>
    <property type="project" value="UniProtKB-SubCell"/>
</dbReference>
<dbReference type="Pfam" id="PF02771">
    <property type="entry name" value="Acyl-CoA_dh_N"/>
    <property type="match status" value="1"/>
</dbReference>
<comment type="similarity">
    <text evidence="4 14">Belongs to the acyl-CoA dehydrogenase family.</text>
</comment>
<evidence type="ECO:0000256" key="7">
    <source>
        <dbReference type="ARBA" id="ARBA00022827"/>
    </source>
</evidence>
<dbReference type="Gene3D" id="1.20.140.10">
    <property type="entry name" value="Butyryl-CoA Dehydrogenase, subunit A, domain 3"/>
    <property type="match status" value="1"/>
</dbReference>
<dbReference type="InterPro" id="IPR037069">
    <property type="entry name" value="AcylCoA_DH/ox_N_sf"/>
</dbReference>
<evidence type="ECO:0000256" key="14">
    <source>
        <dbReference type="RuleBase" id="RU362125"/>
    </source>
</evidence>
<evidence type="ECO:0000256" key="4">
    <source>
        <dbReference type="ARBA" id="ARBA00009347"/>
    </source>
</evidence>
<comment type="catalytic activity">
    <reaction evidence="13">
        <text>a medium-chain 2,3-saturated fatty acyl-CoA + oxidized [electron-transfer flavoprotein] + H(+) = a medium-chain (2E)-enoyl-CoA + reduced [electron-transfer flavoprotein]</text>
        <dbReference type="Rhea" id="RHEA:14477"/>
        <dbReference type="Rhea" id="RHEA-COMP:10685"/>
        <dbReference type="Rhea" id="RHEA-COMP:10686"/>
        <dbReference type="ChEBI" id="CHEBI:15378"/>
        <dbReference type="ChEBI" id="CHEBI:57692"/>
        <dbReference type="ChEBI" id="CHEBI:58307"/>
        <dbReference type="ChEBI" id="CHEBI:83723"/>
        <dbReference type="ChEBI" id="CHEBI:83726"/>
        <dbReference type="EC" id="1.3.8.7"/>
    </reaction>
</comment>
<keyword evidence="10 14" id="KW-0560">Oxidoreductase</keyword>
<dbReference type="InterPro" id="IPR046373">
    <property type="entry name" value="Acyl-CoA_Oxase/DH_mid-dom_sf"/>
</dbReference>
<evidence type="ECO:0000256" key="3">
    <source>
        <dbReference type="ARBA" id="ARBA00005198"/>
    </source>
</evidence>
<evidence type="ECO:0000256" key="9">
    <source>
        <dbReference type="ARBA" id="ARBA00022946"/>
    </source>
</evidence>
<dbReference type="InterPro" id="IPR006089">
    <property type="entry name" value="Acyl-CoA_DH_CS"/>
</dbReference>
<evidence type="ECO:0000256" key="12">
    <source>
        <dbReference type="ARBA" id="ARBA00023128"/>
    </source>
</evidence>
<evidence type="ECO:0000256" key="10">
    <source>
        <dbReference type="ARBA" id="ARBA00023002"/>
    </source>
</evidence>
<evidence type="ECO:0000256" key="5">
    <source>
        <dbReference type="ARBA" id="ARBA00012033"/>
    </source>
</evidence>
<comment type="caution">
    <text evidence="18">The sequence shown here is derived from an EMBL/GenBank/DDBJ whole genome shotgun (WGS) entry which is preliminary data.</text>
</comment>
<evidence type="ECO:0000256" key="6">
    <source>
        <dbReference type="ARBA" id="ARBA00022630"/>
    </source>
</evidence>
<organism evidence="18 19">
    <name type="scientific">Exocentrus adspersus</name>
    <dbReference type="NCBI Taxonomy" id="1586481"/>
    <lineage>
        <taxon>Eukaryota</taxon>
        <taxon>Metazoa</taxon>
        <taxon>Ecdysozoa</taxon>
        <taxon>Arthropoda</taxon>
        <taxon>Hexapoda</taxon>
        <taxon>Insecta</taxon>
        <taxon>Pterygota</taxon>
        <taxon>Neoptera</taxon>
        <taxon>Endopterygota</taxon>
        <taxon>Coleoptera</taxon>
        <taxon>Polyphaga</taxon>
        <taxon>Cucujiformia</taxon>
        <taxon>Chrysomeloidea</taxon>
        <taxon>Cerambycidae</taxon>
        <taxon>Lamiinae</taxon>
        <taxon>Acanthocinini</taxon>
        <taxon>Exocentrus</taxon>
    </lineage>
</organism>
<evidence type="ECO:0000256" key="13">
    <source>
        <dbReference type="ARBA" id="ARBA00047882"/>
    </source>
</evidence>
<sequence>MSISFNYETCSTCAELSDTQREIQETARKFAREEIAPVAAHHDRTGEFPTELLKKAWSVGLSNIKIPAHCGGLDESVFTGSLISEELSWGCAGINLPLESSALAQTPVVLAGSKDQQKKYLGRLVEEPLLAAYCATEPGAGSDVNGIRTKAVKKGDEYILNGQKMWISNAGVANWYFVLARTDPDPKAPASRAFSAFIVDKDTPGIQPGKKEEMMGQRASDTRGVLFEDVRVPKENILVGEGQGFKISMRTFDFTRPAASAIAVGIAQRAFDEATKYSLQRKAFGTPICNHQAVAFMLADMVIGIETARLAWMKAAWEVDNGKRNSYIASIAKSHGSEIANRCASDAVQILGGYGFNKEYPVEKLMRDAKVTQIYEGTTQIQKMIISRSLLATASAGT</sequence>
<evidence type="ECO:0000256" key="1">
    <source>
        <dbReference type="ARBA" id="ARBA00001974"/>
    </source>
</evidence>
<evidence type="ECO:0000259" key="17">
    <source>
        <dbReference type="Pfam" id="PF02771"/>
    </source>
</evidence>
<dbReference type="FunFam" id="2.40.110.10:FF:000007">
    <property type="entry name" value="Medium-chain specific acyl-CoA dehydrogenase, mitochondrial"/>
    <property type="match status" value="1"/>
</dbReference>
<dbReference type="InterPro" id="IPR006091">
    <property type="entry name" value="Acyl-CoA_Oxase/DH_mid-dom"/>
</dbReference>
<evidence type="ECO:0000256" key="8">
    <source>
        <dbReference type="ARBA" id="ARBA00022832"/>
    </source>
</evidence>
<comment type="pathway">
    <text evidence="3">Lipid metabolism; mitochondrial fatty acid beta-oxidation.</text>
</comment>
<protein>
    <recommendedName>
        <fullName evidence="5">medium-chain acyl-CoA dehydrogenase</fullName>
        <ecNumber evidence="5">1.3.8.7</ecNumber>
    </recommendedName>
</protein>
<keyword evidence="8" id="KW-0276">Fatty acid metabolism</keyword>
<dbReference type="PANTHER" id="PTHR43884">
    <property type="entry name" value="ACYL-COA DEHYDROGENASE"/>
    <property type="match status" value="1"/>
</dbReference>
<evidence type="ECO:0000313" key="18">
    <source>
        <dbReference type="EMBL" id="KAJ8925014.1"/>
    </source>
</evidence>
<evidence type="ECO:0000259" key="16">
    <source>
        <dbReference type="Pfam" id="PF02770"/>
    </source>
</evidence>
<dbReference type="EC" id="1.3.8.7" evidence="5"/>
<dbReference type="InterPro" id="IPR036250">
    <property type="entry name" value="AcylCo_DH-like_C"/>
</dbReference>
<dbReference type="PANTHER" id="PTHR43884:SF12">
    <property type="entry name" value="ISOVALERYL-COA DEHYDROGENASE, MITOCHONDRIAL-RELATED"/>
    <property type="match status" value="1"/>
</dbReference>
<keyword evidence="12" id="KW-0496">Mitochondrion</keyword>
<dbReference type="EMBL" id="JANEYG010000002">
    <property type="protein sequence ID" value="KAJ8925014.1"/>
    <property type="molecule type" value="Genomic_DNA"/>
</dbReference>
<dbReference type="SUPFAM" id="SSF47203">
    <property type="entry name" value="Acyl-CoA dehydrogenase C-terminal domain-like"/>
    <property type="match status" value="1"/>
</dbReference>
<comment type="subcellular location">
    <subcellularLocation>
        <location evidence="2">Mitochondrion matrix</location>
    </subcellularLocation>
</comment>
<dbReference type="InterPro" id="IPR013786">
    <property type="entry name" value="AcylCoA_DH/ox_N"/>
</dbReference>
<comment type="cofactor">
    <cofactor evidence="1 14">
        <name>FAD</name>
        <dbReference type="ChEBI" id="CHEBI:57692"/>
    </cofactor>
</comment>
<dbReference type="InterPro" id="IPR009075">
    <property type="entry name" value="AcylCo_DH/oxidase_C"/>
</dbReference>